<reference evidence="9" key="1">
    <citation type="submission" date="2019-09" db="EMBL/GenBank/DDBJ databases">
        <title>Draft genome information of white flower Hibiscus syriacus.</title>
        <authorList>
            <person name="Kim Y.-M."/>
        </authorList>
    </citation>
    <scope>NUCLEOTIDE SEQUENCE [LARGE SCALE GENOMIC DNA]</scope>
    <source>
        <strain evidence="9">YM2019G1</strain>
    </source>
</reference>
<dbReference type="SUPFAM" id="SSF53784">
    <property type="entry name" value="Phosphofructokinase"/>
    <property type="match status" value="1"/>
</dbReference>
<dbReference type="PANTHER" id="PTHR45770">
    <property type="entry name" value="ATP-DEPENDENT 6-PHOSPHOFRUCTOKINASE 1"/>
    <property type="match status" value="1"/>
</dbReference>
<dbReference type="EMBL" id="VEPZ02001787">
    <property type="protein sequence ID" value="KAE8654601.1"/>
    <property type="molecule type" value="Genomic_DNA"/>
</dbReference>
<dbReference type="InterPro" id="IPR035966">
    <property type="entry name" value="PKF_sf"/>
</dbReference>
<dbReference type="AlphaFoldDB" id="A0A6A2WC80"/>
<dbReference type="InterPro" id="IPR050929">
    <property type="entry name" value="PFKA"/>
</dbReference>
<dbReference type="GO" id="GO:0046872">
    <property type="term" value="F:metal ion binding"/>
    <property type="evidence" value="ECO:0007669"/>
    <property type="project" value="UniProtKB-KW"/>
</dbReference>
<dbReference type="Proteomes" id="UP000436088">
    <property type="component" value="Unassembled WGS sequence"/>
</dbReference>
<evidence type="ECO:0000256" key="5">
    <source>
        <dbReference type="ARBA" id="ARBA00022842"/>
    </source>
</evidence>
<evidence type="ECO:0000256" key="4">
    <source>
        <dbReference type="ARBA" id="ARBA00022777"/>
    </source>
</evidence>
<gene>
    <name evidence="9" type="ORF">F3Y22_tig00117048pilonHSYRG00983</name>
</gene>
<dbReference type="Pfam" id="PF00365">
    <property type="entry name" value="PFK"/>
    <property type="match status" value="1"/>
</dbReference>
<evidence type="ECO:0000256" key="7">
    <source>
        <dbReference type="SAM" id="MobiDB-lite"/>
    </source>
</evidence>
<accession>A0A6A2WC80</accession>
<name>A0A6A2WC80_HIBSY</name>
<proteinExistence type="predicted"/>
<organism evidence="9 10">
    <name type="scientific">Hibiscus syriacus</name>
    <name type="common">Rose of Sharon</name>
    <dbReference type="NCBI Taxonomy" id="106335"/>
    <lineage>
        <taxon>Eukaryota</taxon>
        <taxon>Viridiplantae</taxon>
        <taxon>Streptophyta</taxon>
        <taxon>Embryophyta</taxon>
        <taxon>Tracheophyta</taxon>
        <taxon>Spermatophyta</taxon>
        <taxon>Magnoliopsida</taxon>
        <taxon>eudicotyledons</taxon>
        <taxon>Gunneridae</taxon>
        <taxon>Pentapetalae</taxon>
        <taxon>rosids</taxon>
        <taxon>malvids</taxon>
        <taxon>Malvales</taxon>
        <taxon>Malvaceae</taxon>
        <taxon>Malvoideae</taxon>
        <taxon>Hibiscus</taxon>
    </lineage>
</organism>
<keyword evidence="5" id="KW-0460">Magnesium</keyword>
<keyword evidence="2" id="KW-0808">Transferase</keyword>
<comment type="caution">
    <text evidence="9">The sequence shown here is derived from an EMBL/GenBank/DDBJ whole genome shotgun (WGS) entry which is preliminary data.</text>
</comment>
<keyword evidence="3" id="KW-0479">Metal-binding</keyword>
<feature type="region of interest" description="Disordered" evidence="7">
    <location>
        <begin position="522"/>
        <end position="570"/>
    </location>
</feature>
<evidence type="ECO:0000259" key="8">
    <source>
        <dbReference type="Pfam" id="PF00365"/>
    </source>
</evidence>
<keyword evidence="4" id="KW-0418">Kinase</keyword>
<evidence type="ECO:0000256" key="1">
    <source>
        <dbReference type="ARBA" id="ARBA00022533"/>
    </source>
</evidence>
<evidence type="ECO:0000256" key="6">
    <source>
        <dbReference type="SAM" id="Coils"/>
    </source>
</evidence>
<evidence type="ECO:0000256" key="2">
    <source>
        <dbReference type="ARBA" id="ARBA00022679"/>
    </source>
</evidence>
<dbReference type="Gene3D" id="3.40.50.460">
    <property type="entry name" value="Phosphofructokinase domain"/>
    <property type="match status" value="1"/>
</dbReference>
<feature type="compositionally biased region" description="Low complexity" evidence="7">
    <location>
        <begin position="550"/>
        <end position="563"/>
    </location>
</feature>
<sequence>MVLLWKEIRRRGLKISVAGIPKTIDNDIPVIEKSFGFDTALEETQRATNAAHVESKIIENGIGLVKLIGRYSGFIAMHATLAIHDVDCCLIPESAFYLKGRDPTYMIRAIPSIGSDNFYCNLLAHAAVHGAMVGYTGFTVGPVNGIHAYIPFSGRVIVEESKRQLKNRRVTGDKRVSLGLKGLSNGLGQGASTTGGGDRSGGFGTGEWLYTRATKPFISGGESDAFVGIYSPYRPSNPHELAIGLGLRVWQAQGVTSKENLALSKMMFKNYEAFGTAGKKMSHQKEQTLDIPPQALDTPHPHNTHSKNKKIEVKIAQLEENMLRLQKELEEKISQNNQNTLESITKSQESLVDQIIAKLAGLNQASTLGAGTSEGAKKMEEKIKQLEDQMKVVKGDHDYYGVDSVEQSLVPDLVLPPKFKSLEFEKFDGNRCLSAHITMFCRKMTGYVGNDQLLIHCFQESLSGSAIWWYNQLNRSHIKTLKDLSKSFLKQYKHVNDIRPDRVMLQIIVGKMIEMAIKQGKIEGGDTSKKPPMKKRDREVNNINKGVTFSNPKSTTVVPSSTSRQDSRNP</sequence>
<dbReference type="UniPathway" id="UPA00109">
    <property type="reaction ID" value="UER00182"/>
</dbReference>
<feature type="coiled-coil region" evidence="6">
    <location>
        <begin position="308"/>
        <end position="335"/>
    </location>
</feature>
<protein>
    <submittedName>
        <fullName evidence="9">ATP-dependent 6-phosphofructokinase 6</fullName>
    </submittedName>
</protein>
<feature type="compositionally biased region" description="Basic and acidic residues" evidence="7">
    <location>
        <begin position="522"/>
        <end position="540"/>
    </location>
</feature>
<evidence type="ECO:0000256" key="3">
    <source>
        <dbReference type="ARBA" id="ARBA00022723"/>
    </source>
</evidence>
<evidence type="ECO:0000313" key="9">
    <source>
        <dbReference type="EMBL" id="KAE8654601.1"/>
    </source>
</evidence>
<dbReference type="GO" id="GO:0003872">
    <property type="term" value="F:6-phosphofructokinase activity"/>
    <property type="evidence" value="ECO:0007669"/>
    <property type="project" value="InterPro"/>
</dbReference>
<keyword evidence="10" id="KW-1185">Reference proteome</keyword>
<dbReference type="InterPro" id="IPR000023">
    <property type="entry name" value="Phosphofructokinase_dom"/>
</dbReference>
<feature type="domain" description="Phosphofructokinase" evidence="8">
    <location>
        <begin position="7"/>
        <end position="99"/>
    </location>
</feature>
<keyword evidence="1" id="KW-0021">Allosteric enzyme</keyword>
<evidence type="ECO:0000313" key="10">
    <source>
        <dbReference type="Proteomes" id="UP000436088"/>
    </source>
</evidence>
<keyword evidence="6" id="KW-0175">Coiled coil</keyword>